<dbReference type="EMBL" id="OFSP01000024">
    <property type="protein sequence ID" value="SOY55588.1"/>
    <property type="molecule type" value="Genomic_DNA"/>
</dbReference>
<evidence type="ECO:0000313" key="3">
    <source>
        <dbReference type="Proteomes" id="UP000256297"/>
    </source>
</evidence>
<name>A0A976A2N3_9BURK</name>
<proteinExistence type="predicted"/>
<accession>A0A976A2N3</accession>
<dbReference type="Proteomes" id="UP000256297">
    <property type="component" value="Chromosome CBM2589_b"/>
</dbReference>
<evidence type="ECO:0000256" key="1">
    <source>
        <dbReference type="SAM" id="MobiDB-lite"/>
    </source>
</evidence>
<dbReference type="AlphaFoldDB" id="A0A976A2N3"/>
<feature type="region of interest" description="Disordered" evidence="1">
    <location>
        <begin position="1"/>
        <end position="25"/>
    </location>
</feature>
<feature type="compositionally biased region" description="Basic residues" evidence="1">
    <location>
        <begin position="1"/>
        <end position="15"/>
    </location>
</feature>
<feature type="compositionally biased region" description="Basic residues" evidence="1">
    <location>
        <begin position="182"/>
        <end position="210"/>
    </location>
</feature>
<reference evidence="2 3" key="1">
    <citation type="submission" date="2018-01" db="EMBL/GenBank/DDBJ databases">
        <authorList>
            <person name="Clerissi C."/>
        </authorList>
    </citation>
    <scope>NUCLEOTIDE SEQUENCE [LARGE SCALE GENOMIC DNA]</scope>
    <source>
        <strain evidence="2">Cupriavidus taiwanensis STM 3521</strain>
    </source>
</reference>
<organism evidence="2 3">
    <name type="scientific">Cupriavidus taiwanensis</name>
    <dbReference type="NCBI Taxonomy" id="164546"/>
    <lineage>
        <taxon>Bacteria</taxon>
        <taxon>Pseudomonadati</taxon>
        <taxon>Pseudomonadota</taxon>
        <taxon>Betaproteobacteria</taxon>
        <taxon>Burkholderiales</taxon>
        <taxon>Burkholderiaceae</taxon>
        <taxon>Cupriavidus</taxon>
    </lineage>
</organism>
<evidence type="ECO:0000313" key="2">
    <source>
        <dbReference type="EMBL" id="SOY55588.1"/>
    </source>
</evidence>
<comment type="caution">
    <text evidence="2">The sequence shown here is derived from an EMBL/GenBank/DDBJ whole genome shotgun (WGS) entry which is preliminary data.</text>
</comment>
<sequence>MAGRRRARAGARRGLLRTPGQPPLPGQLVDAQARAARLPAGARLLPRCVRPCAAADQSGLRRLHGSLRQGRPEGGGAGRAGNAVAPVLVHRRIRPDPHAARAPHLWRRHRLEPGRVDLQPGLGQPQPDRLRRAPHHAHALPHRYLPEDLLRDRQLRAIVRRHPPGFRAAVRSPARAADAGRGRHRRGRPGAQRRHPRRLGRYRRHLIRPSARKPGAPCPCLIPRFVKQCRHARRPGAGGPAVRMVRIVRTTRPSFFPGTRSSPP</sequence>
<feature type="compositionally biased region" description="Low complexity" evidence="1">
    <location>
        <begin position="170"/>
        <end position="179"/>
    </location>
</feature>
<gene>
    <name evidence="2" type="ORF">CBM2589_B300025</name>
</gene>
<feature type="region of interest" description="Disordered" evidence="1">
    <location>
        <begin position="170"/>
        <end position="210"/>
    </location>
</feature>
<protein>
    <submittedName>
        <fullName evidence="2">Uncharacterized protein</fullName>
    </submittedName>
</protein>